<evidence type="ECO:0000313" key="7">
    <source>
        <dbReference type="EMBL" id="AIC16298.1"/>
    </source>
</evidence>
<feature type="region of interest" description="Disordered" evidence="5">
    <location>
        <begin position="180"/>
        <end position="229"/>
    </location>
</feature>
<dbReference type="AlphaFoldDB" id="A0A060HLC0"/>
<keyword evidence="2 4" id="KW-0238">DNA-binding</keyword>
<keyword evidence="1 4" id="KW-0805">Transcription regulation</keyword>
<name>A0A060HLC0_9ARCH</name>
<dbReference type="GO" id="GO:0006355">
    <property type="term" value="P:regulation of DNA-templated transcription"/>
    <property type="evidence" value="ECO:0007669"/>
    <property type="project" value="InterPro"/>
</dbReference>
<dbReference type="Proteomes" id="UP000027093">
    <property type="component" value="Chromosome"/>
</dbReference>
<reference evidence="7 8" key="1">
    <citation type="journal article" date="2014" name="Int. J. Syst. Evol. Microbiol.">
        <title>Nitrososphaera viennensis gen. nov., sp. nov., an aerobic and mesophilic, ammonia-oxidizing archaeon from soil and a member of the archaeal phylum Thaumarchaeota.</title>
        <authorList>
            <person name="Stieglmeier M."/>
            <person name="Klingl A."/>
            <person name="Alves R.J."/>
            <person name="Rittmann S.K."/>
            <person name="Melcher M."/>
            <person name="Leisch N."/>
            <person name="Schleper C."/>
        </authorList>
    </citation>
    <scope>NUCLEOTIDE SEQUENCE [LARGE SCALE GENOMIC DNA]</scope>
    <source>
        <strain evidence="7">EN76</strain>
    </source>
</reference>
<evidence type="ECO:0000256" key="3">
    <source>
        <dbReference type="ARBA" id="ARBA00023163"/>
    </source>
</evidence>
<evidence type="ECO:0000313" key="8">
    <source>
        <dbReference type="Proteomes" id="UP000027093"/>
    </source>
</evidence>
<sequence length="229" mass="25768">MHAMDYEDSFVKIAGLIGGEEYVKVSRALLNTEDVTDEEIASATGLKINIVRKVLYDLFGKALITGIRVKDEKKGWFVYRWRAKQDHVDNFIENQKKKILDRLHKRLEHEDSTEFYHCGNHDCPRVKFDTAVELFFKCPNCKGPLNMVDNSRVKEALRYKIDQITTDIINTKANAAANKEAEEAAKEEEEAEEKVAKAKKGGSSKPSKAKAPASSKKAAAAAPKPKKKK</sequence>
<organism evidence="7 8">
    <name type="scientific">Nitrososphaera viennensis EN76</name>
    <dbReference type="NCBI Taxonomy" id="926571"/>
    <lineage>
        <taxon>Archaea</taxon>
        <taxon>Nitrososphaerota</taxon>
        <taxon>Nitrososphaeria</taxon>
        <taxon>Nitrososphaerales</taxon>
        <taxon>Nitrososphaeraceae</taxon>
        <taxon>Nitrososphaera</taxon>
    </lineage>
</organism>
<dbReference type="GO" id="GO:0006367">
    <property type="term" value="P:transcription initiation at RNA polymerase II promoter"/>
    <property type="evidence" value="ECO:0007669"/>
    <property type="project" value="InterPro"/>
</dbReference>
<dbReference type="InterPro" id="IPR036388">
    <property type="entry name" value="WH-like_DNA-bd_sf"/>
</dbReference>
<dbReference type="Gene3D" id="1.10.10.10">
    <property type="entry name" value="Winged helix-like DNA-binding domain superfamily/Winged helix DNA-binding domain"/>
    <property type="match status" value="1"/>
</dbReference>
<dbReference type="InterPro" id="IPR017919">
    <property type="entry name" value="TFIIE/TFIIEa_HTH"/>
</dbReference>
<accession>A0A060HLC0</accession>
<dbReference type="EMBL" id="CP007536">
    <property type="protein sequence ID" value="AIC16298.1"/>
    <property type="molecule type" value="Genomic_DNA"/>
</dbReference>
<comment type="similarity">
    <text evidence="4">Belongs to the TFE family.</text>
</comment>
<dbReference type="InterPro" id="IPR036390">
    <property type="entry name" value="WH_DNA-bd_sf"/>
</dbReference>
<evidence type="ECO:0000256" key="2">
    <source>
        <dbReference type="ARBA" id="ARBA00023125"/>
    </source>
</evidence>
<gene>
    <name evidence="4 7" type="primary">tfe</name>
    <name evidence="7" type="ORF">NVIE_020410</name>
</gene>
<dbReference type="InterPro" id="IPR016481">
    <property type="entry name" value="TF_E_archaea"/>
</dbReference>
<feature type="domain" description="HTH TFE/IIEalpha-type" evidence="6">
    <location>
        <begin position="1"/>
        <end position="89"/>
    </location>
</feature>
<comment type="domain">
    <text evidence="4">The winged helix domain is involved in binding to DNA in the preinitiation complex.</text>
</comment>
<evidence type="ECO:0000256" key="4">
    <source>
        <dbReference type="HAMAP-Rule" id="MF_01909"/>
    </source>
</evidence>
<dbReference type="HAMAP" id="MF_01909">
    <property type="entry name" value="TFE_arch"/>
    <property type="match status" value="1"/>
</dbReference>
<dbReference type="InterPro" id="IPR002853">
    <property type="entry name" value="TFIIE_asu"/>
</dbReference>
<dbReference type="SMART" id="SM00531">
    <property type="entry name" value="TFIIE"/>
    <property type="match status" value="1"/>
</dbReference>
<proteinExistence type="inferred from homology"/>
<keyword evidence="8" id="KW-1185">Reference proteome</keyword>
<comment type="subunit">
    <text evidence="4">Monomer. Interaction with RNA polymerase subunits RpoF and RpoE is necessary for Tfe stimulatory transcription activity. Able to interact with Tbp and RNA polymerase in the absence of DNA promoter. Interacts both with the preinitiation and elongation complexes.</text>
</comment>
<feature type="compositionally biased region" description="Low complexity" evidence="5">
    <location>
        <begin position="203"/>
        <end position="223"/>
    </location>
</feature>
<comment type="function">
    <text evidence="4">Transcription factor that plays a role in the activation of archaeal genes transcribed by RNA polymerase. Facilitates transcription initiation by enhancing TATA-box recognition by TATA-box-binding protein (Tbp), and transcription factor B (Tfb) and RNA polymerase recruitment. Not absolutely required for transcription in vitro, but particularly important in cases where Tbp or Tfb function is not optimal. It dynamically alters the nucleic acid-binding properties of RNA polymerases by stabilizing the initiation complex and destabilizing elongation complexes. Seems to translocate with the RNA polymerase following initiation and acts by binding to the non template strand of the transcription bubble in elongation complexes.</text>
</comment>
<dbReference type="GO" id="GO:0003677">
    <property type="term" value="F:DNA binding"/>
    <property type="evidence" value="ECO:0007669"/>
    <property type="project" value="UniProtKB-KW"/>
</dbReference>
<dbReference type="KEGG" id="nvn:NVIE_020410"/>
<dbReference type="HOGENOM" id="CLU_100097_0_0_2"/>
<dbReference type="InterPro" id="IPR024550">
    <property type="entry name" value="TFIIEa/SarR/Rpc3_HTH_dom"/>
</dbReference>
<dbReference type="PROSITE" id="PS51344">
    <property type="entry name" value="HTH_TFE_IIE"/>
    <property type="match status" value="1"/>
</dbReference>
<dbReference type="Pfam" id="PF02002">
    <property type="entry name" value="TFIIE_alpha"/>
    <property type="match status" value="1"/>
</dbReference>
<dbReference type="SUPFAM" id="SSF46785">
    <property type="entry name" value="Winged helix' DNA-binding domain"/>
    <property type="match status" value="1"/>
</dbReference>
<keyword evidence="3 4" id="KW-0804">Transcription</keyword>
<protein>
    <recommendedName>
        <fullName evidence="4">Transcription factor E</fullName>
        <shortName evidence="4">TFE</shortName>
    </recommendedName>
    <alternativeName>
        <fullName evidence="4">TFIIE subunit alpha homolog</fullName>
    </alternativeName>
    <alternativeName>
        <fullName evidence="4">Transcription initiation factor TFIIE</fullName>
    </alternativeName>
</protein>
<dbReference type="STRING" id="926571.NVIE_020410"/>
<evidence type="ECO:0000259" key="6">
    <source>
        <dbReference type="PROSITE" id="PS51344"/>
    </source>
</evidence>
<evidence type="ECO:0000256" key="5">
    <source>
        <dbReference type="SAM" id="MobiDB-lite"/>
    </source>
</evidence>
<evidence type="ECO:0000256" key="1">
    <source>
        <dbReference type="ARBA" id="ARBA00023015"/>
    </source>
</evidence>